<proteinExistence type="predicted"/>
<dbReference type="PROSITE" id="PS50234">
    <property type="entry name" value="VWFA"/>
    <property type="match status" value="1"/>
</dbReference>
<evidence type="ECO:0000256" key="2">
    <source>
        <dbReference type="SAM" id="Phobius"/>
    </source>
</evidence>
<dbReference type="InterPro" id="IPR002035">
    <property type="entry name" value="VWF_A"/>
</dbReference>
<feature type="transmembrane region" description="Helical" evidence="2">
    <location>
        <begin position="586"/>
        <end position="609"/>
    </location>
</feature>
<dbReference type="EMBL" id="UOFL01000127">
    <property type="protein sequence ID" value="VAW77256.1"/>
    <property type="molecule type" value="Genomic_DNA"/>
</dbReference>
<feature type="compositionally biased region" description="Basic residues" evidence="1">
    <location>
        <begin position="559"/>
        <end position="580"/>
    </location>
</feature>
<protein>
    <recommendedName>
        <fullName evidence="3">VWFA domain-containing protein</fullName>
    </recommendedName>
</protein>
<evidence type="ECO:0000313" key="4">
    <source>
        <dbReference type="EMBL" id="VAW77256.1"/>
    </source>
</evidence>
<dbReference type="Pfam" id="PF00092">
    <property type="entry name" value="VWA"/>
    <property type="match status" value="1"/>
</dbReference>
<dbReference type="InterPro" id="IPR036465">
    <property type="entry name" value="vWFA_dom_sf"/>
</dbReference>
<dbReference type="CDD" id="cd00198">
    <property type="entry name" value="vWFA"/>
    <property type="match status" value="1"/>
</dbReference>
<dbReference type="AlphaFoldDB" id="A0A3B0Z982"/>
<name>A0A3B0Z982_9ZZZZ</name>
<evidence type="ECO:0000259" key="3">
    <source>
        <dbReference type="PROSITE" id="PS50234"/>
    </source>
</evidence>
<feature type="compositionally biased region" description="Basic and acidic residues" evidence="1">
    <location>
        <begin position="537"/>
        <end position="558"/>
    </location>
</feature>
<dbReference type="SUPFAM" id="SSF53300">
    <property type="entry name" value="vWA-like"/>
    <property type="match status" value="1"/>
</dbReference>
<keyword evidence="2" id="KW-0812">Transmembrane</keyword>
<dbReference type="Gene3D" id="3.40.50.410">
    <property type="entry name" value="von Willebrand factor, type A domain"/>
    <property type="match status" value="1"/>
</dbReference>
<keyword evidence="2" id="KW-0472">Membrane</keyword>
<keyword evidence="2" id="KW-1133">Transmembrane helix</keyword>
<feature type="region of interest" description="Disordered" evidence="1">
    <location>
        <begin position="532"/>
        <end position="580"/>
    </location>
</feature>
<sequence length="627" mass="71481">MTTHITYKAITILVLSLIFNQLLAAPIHKSTDLRILIDVSGSMKKNDPHNLRIPAIRLLSGLLPYKIKAGIWIFSGKTRPLVTLSKVTKRWKRHSLKRAVTIHSRGQHTNIESALKTVSRGWKSKSKQYDRHLIILTDGMIDISKIAKKNTQSRHRIYTTLIPLLKKAGVKVHTIALSNNADHDLLRSLSSQTNGWYRRINNTNSLHRIFLKLFEKSTHTDKVPITANRFKIDKSVQDMTVLVFRQANSKPGALLTPSGKRWTAKSHPKNVKWMHEANFDLVTAPKPEAGQWGIISKLDPDNRVMIVTNLKLNSSRLPQAIVKGDRLTLNANISRQNKIIRARRFMRLVKFYAEGKPEFSDRLYLHDDGRGSDKHANDGHYSLRVDSFKQVNRAYIITITAKSGTFERISQQSIHIYKQAFRLTLKKLKEQKTSQIVAWLQPGLFIPDSAQISIVYADGSTQKLERVLDGSYQAKAKSIYNGQKIHVKIDATRTNNSHYTTQIAQRLPVFSKPMIAHQSTPHKHRTIETLASTKHSAKVDPSPKHKQDPSKEEQDSHDHKKKKKKKRKKKKGKKHKNKSKRMIASVSWGIVIPGVVFANLLLLAAGFMWRRKKTVIEQDMNGDEADE</sequence>
<dbReference type="SMART" id="SM00327">
    <property type="entry name" value="VWA"/>
    <property type="match status" value="1"/>
</dbReference>
<organism evidence="4">
    <name type="scientific">hydrothermal vent metagenome</name>
    <dbReference type="NCBI Taxonomy" id="652676"/>
    <lineage>
        <taxon>unclassified sequences</taxon>
        <taxon>metagenomes</taxon>
        <taxon>ecological metagenomes</taxon>
    </lineage>
</organism>
<feature type="domain" description="VWFA" evidence="3">
    <location>
        <begin position="32"/>
        <end position="213"/>
    </location>
</feature>
<gene>
    <name evidence="4" type="ORF">MNBD_GAMMA12-2244</name>
</gene>
<evidence type="ECO:0000256" key="1">
    <source>
        <dbReference type="SAM" id="MobiDB-lite"/>
    </source>
</evidence>
<reference evidence="4" key="1">
    <citation type="submission" date="2018-06" db="EMBL/GenBank/DDBJ databases">
        <authorList>
            <person name="Zhirakovskaya E."/>
        </authorList>
    </citation>
    <scope>NUCLEOTIDE SEQUENCE</scope>
</reference>
<accession>A0A3B0Z982</accession>